<dbReference type="EMBL" id="JANBVN010000067">
    <property type="protein sequence ID" value="KAJ9151016.1"/>
    <property type="molecule type" value="Genomic_DNA"/>
</dbReference>
<evidence type="ECO:0000313" key="1">
    <source>
        <dbReference type="EMBL" id="KAJ9151016.1"/>
    </source>
</evidence>
<keyword evidence="2" id="KW-1185">Reference proteome</keyword>
<dbReference type="Proteomes" id="UP001174691">
    <property type="component" value="Unassembled WGS sequence"/>
</dbReference>
<organism evidence="1 2">
    <name type="scientific">Coniochaeta hoffmannii</name>
    <dbReference type="NCBI Taxonomy" id="91930"/>
    <lineage>
        <taxon>Eukaryota</taxon>
        <taxon>Fungi</taxon>
        <taxon>Dikarya</taxon>
        <taxon>Ascomycota</taxon>
        <taxon>Pezizomycotina</taxon>
        <taxon>Sordariomycetes</taxon>
        <taxon>Sordariomycetidae</taxon>
        <taxon>Coniochaetales</taxon>
        <taxon>Coniochaetaceae</taxon>
        <taxon>Coniochaeta</taxon>
    </lineage>
</organism>
<reference evidence="1" key="1">
    <citation type="submission" date="2022-07" db="EMBL/GenBank/DDBJ databases">
        <title>Fungi with potential for degradation of polypropylene.</title>
        <authorList>
            <person name="Gostincar C."/>
        </authorList>
    </citation>
    <scope>NUCLEOTIDE SEQUENCE</scope>
    <source>
        <strain evidence="1">EXF-13287</strain>
    </source>
</reference>
<protein>
    <recommendedName>
        <fullName evidence="3">DSBA-like thioredoxin domain-containing protein</fullName>
    </recommendedName>
</protein>
<dbReference type="InterPro" id="IPR036249">
    <property type="entry name" value="Thioredoxin-like_sf"/>
</dbReference>
<gene>
    <name evidence="1" type="ORF">NKR19_g5097</name>
</gene>
<evidence type="ECO:0008006" key="3">
    <source>
        <dbReference type="Google" id="ProtNLM"/>
    </source>
</evidence>
<dbReference type="AlphaFoldDB" id="A0AA38RJQ9"/>
<name>A0AA38RJQ9_9PEZI</name>
<dbReference type="SUPFAM" id="SSF52833">
    <property type="entry name" value="Thioredoxin-like"/>
    <property type="match status" value="1"/>
</dbReference>
<sequence length="78" mass="9002">MGVMDSEEMGRRVEWESERARRREIEAVPSYLVQGRYFVGGMQEPEVFEEVFARVIENEKEGGRVDPGEGEDCYQVGK</sequence>
<evidence type="ECO:0000313" key="2">
    <source>
        <dbReference type="Proteomes" id="UP001174691"/>
    </source>
</evidence>
<proteinExistence type="predicted"/>
<accession>A0AA38RJQ9</accession>
<dbReference type="Gene3D" id="3.40.30.10">
    <property type="entry name" value="Glutaredoxin"/>
    <property type="match status" value="1"/>
</dbReference>
<comment type="caution">
    <text evidence="1">The sequence shown here is derived from an EMBL/GenBank/DDBJ whole genome shotgun (WGS) entry which is preliminary data.</text>
</comment>